<dbReference type="Gene3D" id="2.70.98.10">
    <property type="match status" value="1"/>
</dbReference>
<dbReference type="InterPro" id="IPR008183">
    <property type="entry name" value="Aldose_1/G6P_1-epimerase"/>
</dbReference>
<name>A0A1C3ECV5_9PLAN</name>
<dbReference type="STRING" id="1841610.A6X21_22965"/>
<gene>
    <name evidence="12" type="ORF">A6X21_22965</name>
</gene>
<evidence type="ECO:0000256" key="10">
    <source>
        <dbReference type="ARBA" id="ARBA00033373"/>
    </source>
</evidence>
<comment type="caution">
    <text evidence="12">The sequence shown here is derived from an EMBL/GenBank/DDBJ whole genome shotgun (WGS) entry which is preliminary data.</text>
</comment>
<dbReference type="PANTHER" id="PTHR10091">
    <property type="entry name" value="ALDOSE-1-EPIMERASE"/>
    <property type="match status" value="1"/>
</dbReference>
<keyword evidence="8" id="KW-0119">Carbohydrate metabolism</keyword>
<dbReference type="InterPro" id="IPR011013">
    <property type="entry name" value="Gal_mutarotase_sf_dom"/>
</dbReference>
<dbReference type="AlphaFoldDB" id="A0A1C3ECV5"/>
<accession>A0A1C3ECV5</accession>
<evidence type="ECO:0000256" key="4">
    <source>
        <dbReference type="ARBA" id="ARBA00014165"/>
    </source>
</evidence>
<sequence length="434" mass="46288">MDRQHASLRSRDPQNSASSDGNHRTSFPERLWITGFGLGCLTMTTLLGCPGQPLKTTPTDPTKSATSSTTADPAEAAAMKGQPMLTVQSEPYGTTPEGAAITQYTLQNESGMKVSLINLGATVTSVEVPDREGKLANVTLNFPDLDGYLKNGPYFGGICGRFANRIANARFSLEGNEYNLFKNNGEHTLHGGKTGFNKLVWKAVPFETPGSAGVTFELVSPDGDEGYPGQLTVRVSYALNTKNELAISYEATTDKATVLNLTNHCYWNLAGAGNGTVLGEILELKSDKYLPVDEGGIPTGELAAVAGTAMDFSKPHAIGDAIAQTVNGHGGYDHCYVVNGTPGELRTAAKVIDPSSGRGMEILTTEPGIQFYTGNFLNGTAENGNAVQHGAFCLEAQHFPDSPNRPEFPTTTLKPGETYKQTTIHRFFVEPAAK</sequence>
<dbReference type="Pfam" id="PF01263">
    <property type="entry name" value="Aldose_epim"/>
    <property type="match status" value="1"/>
</dbReference>
<evidence type="ECO:0000313" key="13">
    <source>
        <dbReference type="Proteomes" id="UP000094828"/>
    </source>
</evidence>
<dbReference type="GO" id="GO:0033499">
    <property type="term" value="P:galactose catabolic process via UDP-galactose, Leloir pathway"/>
    <property type="evidence" value="ECO:0007669"/>
    <property type="project" value="TreeGrafter"/>
</dbReference>
<dbReference type="InterPro" id="IPR014718">
    <property type="entry name" value="GH-type_carb-bd"/>
</dbReference>
<dbReference type="OrthoDB" id="9779408at2"/>
<organism evidence="12 13">
    <name type="scientific">Planctopirus hydrillae</name>
    <dbReference type="NCBI Taxonomy" id="1841610"/>
    <lineage>
        <taxon>Bacteria</taxon>
        <taxon>Pseudomonadati</taxon>
        <taxon>Planctomycetota</taxon>
        <taxon>Planctomycetia</taxon>
        <taxon>Planctomycetales</taxon>
        <taxon>Planctomycetaceae</taxon>
        <taxon>Planctopirus</taxon>
    </lineage>
</organism>
<dbReference type="GO" id="GO:0004034">
    <property type="term" value="F:aldose 1-epimerase activity"/>
    <property type="evidence" value="ECO:0007669"/>
    <property type="project" value="TreeGrafter"/>
</dbReference>
<protein>
    <recommendedName>
        <fullName evidence="4">Aldose 1-epimerase</fullName>
    </recommendedName>
    <alternativeName>
        <fullName evidence="10">Galactose mutarotase</fullName>
    </alternativeName>
    <alternativeName>
        <fullName evidence="9">Type-1 mutarotase</fullName>
    </alternativeName>
</protein>
<evidence type="ECO:0000256" key="2">
    <source>
        <dbReference type="ARBA" id="ARBA00006206"/>
    </source>
</evidence>
<evidence type="ECO:0000256" key="9">
    <source>
        <dbReference type="ARBA" id="ARBA00032300"/>
    </source>
</evidence>
<reference evidence="12 13" key="1">
    <citation type="submission" date="2016-05" db="EMBL/GenBank/DDBJ databases">
        <title>Genomic and physiological characterization of Planctopirus sp. isolated from fresh water lake.</title>
        <authorList>
            <person name="Subhash Y."/>
            <person name="Ramana C."/>
        </authorList>
    </citation>
    <scope>NUCLEOTIDE SEQUENCE [LARGE SCALE GENOMIC DNA]</scope>
    <source>
        <strain evidence="12 13">JC280</strain>
    </source>
</reference>
<evidence type="ECO:0000256" key="11">
    <source>
        <dbReference type="SAM" id="MobiDB-lite"/>
    </source>
</evidence>
<dbReference type="GO" id="GO:0030246">
    <property type="term" value="F:carbohydrate binding"/>
    <property type="evidence" value="ECO:0007669"/>
    <property type="project" value="InterPro"/>
</dbReference>
<feature type="region of interest" description="Disordered" evidence="11">
    <location>
        <begin position="49"/>
        <end position="76"/>
    </location>
</feature>
<keyword evidence="6" id="KW-0597">Phosphoprotein</keyword>
<dbReference type="EMBL" id="LYDR01000093">
    <property type="protein sequence ID" value="ODA31055.1"/>
    <property type="molecule type" value="Genomic_DNA"/>
</dbReference>
<evidence type="ECO:0000256" key="7">
    <source>
        <dbReference type="ARBA" id="ARBA00023235"/>
    </source>
</evidence>
<dbReference type="Proteomes" id="UP000094828">
    <property type="component" value="Unassembled WGS sequence"/>
</dbReference>
<dbReference type="FunFam" id="2.70.98.10:FF:000003">
    <property type="entry name" value="Aldose 1-epimerase"/>
    <property type="match status" value="1"/>
</dbReference>
<dbReference type="CDD" id="cd09019">
    <property type="entry name" value="galactose_mutarotase_like"/>
    <property type="match status" value="1"/>
</dbReference>
<evidence type="ECO:0000256" key="1">
    <source>
        <dbReference type="ARBA" id="ARBA00004496"/>
    </source>
</evidence>
<evidence type="ECO:0000256" key="5">
    <source>
        <dbReference type="ARBA" id="ARBA00022490"/>
    </source>
</evidence>
<dbReference type="GO" id="GO:0005737">
    <property type="term" value="C:cytoplasm"/>
    <property type="evidence" value="ECO:0007669"/>
    <property type="project" value="UniProtKB-SubCell"/>
</dbReference>
<dbReference type="InterPro" id="IPR047215">
    <property type="entry name" value="Galactose_mutarotase-like"/>
</dbReference>
<feature type="region of interest" description="Disordered" evidence="11">
    <location>
        <begin position="1"/>
        <end position="26"/>
    </location>
</feature>
<evidence type="ECO:0000256" key="8">
    <source>
        <dbReference type="ARBA" id="ARBA00023277"/>
    </source>
</evidence>
<evidence type="ECO:0000256" key="3">
    <source>
        <dbReference type="ARBA" id="ARBA00011245"/>
    </source>
</evidence>
<evidence type="ECO:0000313" key="12">
    <source>
        <dbReference type="EMBL" id="ODA31055.1"/>
    </source>
</evidence>
<dbReference type="SUPFAM" id="SSF74650">
    <property type="entry name" value="Galactose mutarotase-like"/>
    <property type="match status" value="1"/>
</dbReference>
<dbReference type="NCBIfam" id="NF008277">
    <property type="entry name" value="PRK11055.1"/>
    <property type="match status" value="1"/>
</dbReference>
<keyword evidence="7" id="KW-0413">Isomerase</keyword>
<dbReference type="InterPro" id="IPR018052">
    <property type="entry name" value="Ald1_epimerase_CS"/>
</dbReference>
<feature type="compositionally biased region" description="Basic and acidic residues" evidence="11">
    <location>
        <begin position="1"/>
        <end position="12"/>
    </location>
</feature>
<comment type="similarity">
    <text evidence="2">Belongs to the aldose epimerase family.</text>
</comment>
<keyword evidence="13" id="KW-1185">Reference proteome</keyword>
<feature type="compositionally biased region" description="Polar residues" evidence="11">
    <location>
        <begin position="54"/>
        <end position="71"/>
    </location>
</feature>
<proteinExistence type="inferred from homology"/>
<dbReference type="PANTHER" id="PTHR10091:SF0">
    <property type="entry name" value="GALACTOSE MUTAROTASE"/>
    <property type="match status" value="1"/>
</dbReference>
<comment type="subunit">
    <text evidence="3">Monomer.</text>
</comment>
<dbReference type="PROSITE" id="PS00545">
    <property type="entry name" value="ALDOSE_1_EPIMERASE"/>
    <property type="match status" value="1"/>
</dbReference>
<dbReference type="GO" id="GO:0006006">
    <property type="term" value="P:glucose metabolic process"/>
    <property type="evidence" value="ECO:0007669"/>
    <property type="project" value="TreeGrafter"/>
</dbReference>
<keyword evidence="5" id="KW-0963">Cytoplasm</keyword>
<comment type="subcellular location">
    <subcellularLocation>
        <location evidence="1">Cytoplasm</location>
    </subcellularLocation>
</comment>
<evidence type="ECO:0000256" key="6">
    <source>
        <dbReference type="ARBA" id="ARBA00022553"/>
    </source>
</evidence>
<dbReference type="RefSeq" id="WP_068848005.1">
    <property type="nucleotide sequence ID" value="NZ_LYDR01000093.1"/>
</dbReference>